<evidence type="ECO:0000256" key="1">
    <source>
        <dbReference type="SAM" id="MobiDB-lite"/>
    </source>
</evidence>
<feature type="region of interest" description="Disordered" evidence="1">
    <location>
        <begin position="226"/>
        <end position="256"/>
    </location>
</feature>
<protein>
    <submittedName>
        <fullName evidence="2">Uncharacterized protein</fullName>
    </submittedName>
</protein>
<name>A0AA39X5E8_9PEZI</name>
<dbReference type="AlphaFoldDB" id="A0AA39X5E8"/>
<accession>A0AA39X5E8</accession>
<evidence type="ECO:0000313" key="2">
    <source>
        <dbReference type="EMBL" id="KAK0627603.1"/>
    </source>
</evidence>
<evidence type="ECO:0000313" key="3">
    <source>
        <dbReference type="Proteomes" id="UP001175000"/>
    </source>
</evidence>
<sequence length="273" mass="30143">MPLLIKGKCWYGPRLNQGRRDRWQRACDLPGTMSSWCGVVDQSLPPMRARPPGDCPVNAGKTPSEIRPGTPARRAILANRAGWAQVGWLGKWEGQASANRKRLHLRAAERSCLLARCVGCPSILRDRDPDPTLTWQSLLRVSAEIGRALTCVPTNNLLPQVRRDQTGNAKGRQLMQCCGQRPDVLSSPFEEWEGGGPSCLTCVCPLVPRPPFSFFLLLGPRLGRSDVDVDQPRNDQLLPPLSQLRTQETRNSASVSWPPLSFLSTLGKSPGQH</sequence>
<feature type="compositionally biased region" description="Polar residues" evidence="1">
    <location>
        <begin position="243"/>
        <end position="255"/>
    </location>
</feature>
<gene>
    <name evidence="2" type="ORF">B0T14DRAFT_139786</name>
</gene>
<keyword evidence="3" id="KW-1185">Reference proteome</keyword>
<proteinExistence type="predicted"/>
<dbReference type="EMBL" id="JAULSU010000002">
    <property type="protein sequence ID" value="KAK0627603.1"/>
    <property type="molecule type" value="Genomic_DNA"/>
</dbReference>
<reference evidence="2" key="1">
    <citation type="submission" date="2023-06" db="EMBL/GenBank/DDBJ databases">
        <title>Genome-scale phylogeny and comparative genomics of the fungal order Sordariales.</title>
        <authorList>
            <consortium name="Lawrence Berkeley National Laboratory"/>
            <person name="Hensen N."/>
            <person name="Bonometti L."/>
            <person name="Westerberg I."/>
            <person name="Brannstrom I.O."/>
            <person name="Guillou S."/>
            <person name="Cros-Aarteil S."/>
            <person name="Calhoun S."/>
            <person name="Haridas S."/>
            <person name="Kuo A."/>
            <person name="Mondo S."/>
            <person name="Pangilinan J."/>
            <person name="Riley R."/>
            <person name="Labutti K."/>
            <person name="Andreopoulos B."/>
            <person name="Lipzen A."/>
            <person name="Chen C."/>
            <person name="Yanf M."/>
            <person name="Daum C."/>
            <person name="Ng V."/>
            <person name="Clum A."/>
            <person name="Steindorff A."/>
            <person name="Ohm R."/>
            <person name="Martin F."/>
            <person name="Silar P."/>
            <person name="Natvig D."/>
            <person name="Lalanne C."/>
            <person name="Gautier V."/>
            <person name="Ament-Velasquez S.L."/>
            <person name="Kruys A."/>
            <person name="Hutchinson M.I."/>
            <person name="Powell A.J."/>
            <person name="Barry K."/>
            <person name="Miller A.N."/>
            <person name="Grigoriev I.V."/>
            <person name="Debuchy R."/>
            <person name="Gladieux P."/>
            <person name="Thoren M.H."/>
            <person name="Johannesson H."/>
        </authorList>
    </citation>
    <scope>NUCLEOTIDE SEQUENCE</scope>
    <source>
        <strain evidence="2">CBS 606.72</strain>
    </source>
</reference>
<organism evidence="2 3">
    <name type="scientific">Immersiella caudata</name>
    <dbReference type="NCBI Taxonomy" id="314043"/>
    <lineage>
        <taxon>Eukaryota</taxon>
        <taxon>Fungi</taxon>
        <taxon>Dikarya</taxon>
        <taxon>Ascomycota</taxon>
        <taxon>Pezizomycotina</taxon>
        <taxon>Sordariomycetes</taxon>
        <taxon>Sordariomycetidae</taxon>
        <taxon>Sordariales</taxon>
        <taxon>Lasiosphaeriaceae</taxon>
        <taxon>Immersiella</taxon>
    </lineage>
</organism>
<comment type="caution">
    <text evidence="2">The sequence shown here is derived from an EMBL/GenBank/DDBJ whole genome shotgun (WGS) entry which is preliminary data.</text>
</comment>
<dbReference type="Proteomes" id="UP001175000">
    <property type="component" value="Unassembled WGS sequence"/>
</dbReference>